<dbReference type="InterPro" id="IPR008557">
    <property type="entry name" value="PhoX"/>
</dbReference>
<organism evidence="2 3">
    <name type="scientific">Tranquillimonas alkanivorans</name>
    <dbReference type="NCBI Taxonomy" id="441119"/>
    <lineage>
        <taxon>Bacteria</taxon>
        <taxon>Pseudomonadati</taxon>
        <taxon>Pseudomonadota</taxon>
        <taxon>Alphaproteobacteria</taxon>
        <taxon>Rhodobacterales</taxon>
        <taxon>Roseobacteraceae</taxon>
        <taxon>Tranquillimonas</taxon>
    </lineage>
</organism>
<dbReference type="Pfam" id="PF05787">
    <property type="entry name" value="PhoX"/>
    <property type="match status" value="1"/>
</dbReference>
<evidence type="ECO:0000256" key="1">
    <source>
        <dbReference type="SAM" id="MobiDB-lite"/>
    </source>
</evidence>
<dbReference type="Proteomes" id="UP000199356">
    <property type="component" value="Unassembled WGS sequence"/>
</dbReference>
<accession>A0A1I5MJ59</accession>
<reference evidence="2 3" key="1">
    <citation type="submission" date="2016-10" db="EMBL/GenBank/DDBJ databases">
        <authorList>
            <person name="de Groot N.N."/>
        </authorList>
    </citation>
    <scope>NUCLEOTIDE SEQUENCE [LARGE SCALE GENOMIC DNA]</scope>
    <source>
        <strain evidence="2 3">DSM 19547</strain>
    </source>
</reference>
<name>A0A1I5MJ59_9RHOB</name>
<dbReference type="STRING" id="441119.SAMN04488047_102285"/>
<dbReference type="AlphaFoldDB" id="A0A1I5MJ59"/>
<dbReference type="SUPFAM" id="SSF63829">
    <property type="entry name" value="Calcium-dependent phosphotriesterase"/>
    <property type="match status" value="1"/>
</dbReference>
<gene>
    <name evidence="2" type="ORF">SAMN04488047_102285</name>
</gene>
<feature type="region of interest" description="Disordered" evidence="1">
    <location>
        <begin position="1"/>
        <end position="29"/>
    </location>
</feature>
<dbReference type="RefSeq" id="WP_093418528.1">
    <property type="nucleotide sequence ID" value="NZ_FOXA01000002.1"/>
</dbReference>
<evidence type="ECO:0000313" key="3">
    <source>
        <dbReference type="Proteomes" id="UP000199356"/>
    </source>
</evidence>
<protein>
    <recommendedName>
        <fullName evidence="4">dTDP-glucose 4,6-dehydratase</fullName>
    </recommendedName>
</protein>
<feature type="compositionally biased region" description="Basic and acidic residues" evidence="1">
    <location>
        <begin position="13"/>
        <end position="23"/>
    </location>
</feature>
<evidence type="ECO:0000313" key="2">
    <source>
        <dbReference type="EMBL" id="SFP09337.1"/>
    </source>
</evidence>
<dbReference type="EMBL" id="FOXA01000002">
    <property type="protein sequence ID" value="SFP09337.1"/>
    <property type="molecule type" value="Genomic_DNA"/>
</dbReference>
<sequence>MKFTIFDPVNRSQRADASEDAGRNRSNAPTIGEVISTRFNRREVMKGALGFTAIAATVSPLAMAASQARAQGMGRFDFPEIEAGVSDNHVVADGYDADILIRWGDPVMPGAPDFDPANQTAEAQGMQFGYNNDFLGTVPHPDAPDDPNRLLLVVHHEYTNEELMFPGLGVQDGEAAFASTTQEIVDIEKAAHGGSVVEIVRGEDGKWSVVPDSTYNRRITADTPMTISGPAAGHAKMQTNADASGTNVNGTFNNCAGGITPWGTWLMAEENFNGYFWGGDQEAAEQEGLEDDPATILNARYGVPGNWYAWGKFYDRFDISKEPNESNRFGWIVEVDPKDPNSTPIKRTALGRFKHEGAMNVVNPDGRIAVFMGDDERFDYLYRYVSGDAYDPENPNPDLLDTGTLSVARFSDDGTMTWMPLVYGEGPLTEENGFDSQGDVLIQTRRAADFLEATPMDRPEDVEPDPNTGKIYVMLTNNTRRKPGDENAANPRPENVFGHIIELTAPDGDFAADTMQWDILVQCGDPSVAEVGATFSAATSEDGWFGMPDNCAIDANGRLWIATDGNNYEDSGRADGLWALETEGEARGTSRHFFRVPVGAEMCGPWFTEDQRSLFLAVQHPGDGGQEWPEFGRVSTFEDPSTRWPDFQEGTPPRPSVVVITKQDGGPIG</sequence>
<dbReference type="PANTHER" id="PTHR35399">
    <property type="entry name" value="SLR8030 PROTEIN"/>
    <property type="match status" value="1"/>
</dbReference>
<evidence type="ECO:0008006" key="4">
    <source>
        <dbReference type="Google" id="ProtNLM"/>
    </source>
</evidence>
<keyword evidence="3" id="KW-1185">Reference proteome</keyword>
<proteinExistence type="predicted"/>
<dbReference type="PANTHER" id="PTHR35399:SF2">
    <property type="entry name" value="DUF839 DOMAIN-CONTAINING PROTEIN"/>
    <property type="match status" value="1"/>
</dbReference>
<dbReference type="OrthoDB" id="9801383at2"/>